<feature type="domain" description="ABC transmembrane type-1" evidence="9">
    <location>
        <begin position="37"/>
        <end position="231"/>
    </location>
</feature>
<dbReference type="Pfam" id="PF00528">
    <property type="entry name" value="BPD_transp_1"/>
    <property type="match status" value="1"/>
</dbReference>
<sequence length="245" mass="26892">MYSLDNLTMHFWLGASNPEIAAGEPGVFRNPQMIRGFLNTMQLVLTSSIAATLIGILFGYIISRGRSKFSGKLVEQVSFLPYLIPSIAFGAIYLSMFSKRNLFIPSLYGTMTLMILISIVKYLPFATRAGTSTMMQINQELEEAGLVKGAGFFARFKKILIPLSKRGFMSGFLLIFISAMKELDLLVLLSTPSTSTLSSLTYTYQELGFEQFSSAVITIIMIITVAVYLASEKLAHADLSQGIGG</sequence>
<feature type="transmembrane region" description="Helical" evidence="8">
    <location>
        <begin position="102"/>
        <end position="125"/>
    </location>
</feature>
<accession>A0A645A5I6</accession>
<keyword evidence="6 8" id="KW-1133">Transmembrane helix</keyword>
<evidence type="ECO:0000256" key="5">
    <source>
        <dbReference type="ARBA" id="ARBA00022692"/>
    </source>
</evidence>
<feature type="transmembrane region" description="Helical" evidence="8">
    <location>
        <begin position="73"/>
        <end position="96"/>
    </location>
</feature>
<evidence type="ECO:0000256" key="4">
    <source>
        <dbReference type="ARBA" id="ARBA00022519"/>
    </source>
</evidence>
<dbReference type="CDD" id="cd06261">
    <property type="entry name" value="TM_PBP2"/>
    <property type="match status" value="1"/>
</dbReference>
<evidence type="ECO:0000256" key="7">
    <source>
        <dbReference type="ARBA" id="ARBA00023136"/>
    </source>
</evidence>
<feature type="transmembrane region" description="Helical" evidence="8">
    <location>
        <begin position="211"/>
        <end position="230"/>
    </location>
</feature>
<evidence type="ECO:0000313" key="10">
    <source>
        <dbReference type="EMBL" id="MPM48435.1"/>
    </source>
</evidence>
<dbReference type="GO" id="GO:0055085">
    <property type="term" value="P:transmembrane transport"/>
    <property type="evidence" value="ECO:0007669"/>
    <property type="project" value="InterPro"/>
</dbReference>
<keyword evidence="4" id="KW-0997">Cell inner membrane</keyword>
<organism evidence="10">
    <name type="scientific">bioreactor metagenome</name>
    <dbReference type="NCBI Taxonomy" id="1076179"/>
    <lineage>
        <taxon>unclassified sequences</taxon>
        <taxon>metagenomes</taxon>
        <taxon>ecological metagenomes</taxon>
    </lineage>
</organism>
<keyword evidence="2" id="KW-0813">Transport</keyword>
<comment type="subcellular location">
    <subcellularLocation>
        <location evidence="1">Cell inner membrane</location>
        <topology evidence="1">Multi-pass membrane protein</topology>
    </subcellularLocation>
</comment>
<keyword evidence="7 8" id="KW-0472">Membrane</keyword>
<dbReference type="SUPFAM" id="SSF161098">
    <property type="entry name" value="MetI-like"/>
    <property type="match status" value="1"/>
</dbReference>
<keyword evidence="5 8" id="KW-0812">Transmembrane</keyword>
<evidence type="ECO:0000256" key="3">
    <source>
        <dbReference type="ARBA" id="ARBA00022475"/>
    </source>
</evidence>
<dbReference type="PANTHER" id="PTHR43357">
    <property type="entry name" value="INNER MEMBRANE ABC TRANSPORTER PERMEASE PROTEIN YDCV"/>
    <property type="match status" value="1"/>
</dbReference>
<dbReference type="PANTHER" id="PTHR43357:SF4">
    <property type="entry name" value="INNER MEMBRANE ABC TRANSPORTER PERMEASE PROTEIN YDCV"/>
    <property type="match status" value="1"/>
</dbReference>
<dbReference type="InterPro" id="IPR035906">
    <property type="entry name" value="MetI-like_sf"/>
</dbReference>
<keyword evidence="3" id="KW-1003">Cell membrane</keyword>
<dbReference type="Gene3D" id="1.10.3720.10">
    <property type="entry name" value="MetI-like"/>
    <property type="match status" value="1"/>
</dbReference>
<name>A0A645A5I6_9ZZZZ</name>
<evidence type="ECO:0000256" key="2">
    <source>
        <dbReference type="ARBA" id="ARBA00022448"/>
    </source>
</evidence>
<evidence type="ECO:0000256" key="1">
    <source>
        <dbReference type="ARBA" id="ARBA00004429"/>
    </source>
</evidence>
<comment type="caution">
    <text evidence="10">The sequence shown here is derived from an EMBL/GenBank/DDBJ whole genome shotgun (WGS) entry which is preliminary data.</text>
</comment>
<dbReference type="AlphaFoldDB" id="A0A645A5I6"/>
<protein>
    <recommendedName>
        <fullName evidence="9">ABC transmembrane type-1 domain-containing protein</fullName>
    </recommendedName>
</protein>
<dbReference type="InterPro" id="IPR000515">
    <property type="entry name" value="MetI-like"/>
</dbReference>
<feature type="transmembrane region" description="Helical" evidence="8">
    <location>
        <begin position="41"/>
        <end position="61"/>
    </location>
</feature>
<dbReference type="PROSITE" id="PS50928">
    <property type="entry name" value="ABC_TM1"/>
    <property type="match status" value="1"/>
</dbReference>
<evidence type="ECO:0000256" key="8">
    <source>
        <dbReference type="SAM" id="Phobius"/>
    </source>
</evidence>
<gene>
    <name evidence="10" type="ORF">SDC9_95160</name>
</gene>
<feature type="transmembrane region" description="Helical" evidence="8">
    <location>
        <begin position="167"/>
        <end position="191"/>
    </location>
</feature>
<evidence type="ECO:0000256" key="6">
    <source>
        <dbReference type="ARBA" id="ARBA00022989"/>
    </source>
</evidence>
<dbReference type="GO" id="GO:0005886">
    <property type="term" value="C:plasma membrane"/>
    <property type="evidence" value="ECO:0007669"/>
    <property type="project" value="UniProtKB-SubCell"/>
</dbReference>
<evidence type="ECO:0000259" key="9">
    <source>
        <dbReference type="PROSITE" id="PS50928"/>
    </source>
</evidence>
<dbReference type="EMBL" id="VSSQ01012095">
    <property type="protein sequence ID" value="MPM48435.1"/>
    <property type="molecule type" value="Genomic_DNA"/>
</dbReference>
<proteinExistence type="predicted"/>
<reference evidence="10" key="1">
    <citation type="submission" date="2019-08" db="EMBL/GenBank/DDBJ databases">
        <authorList>
            <person name="Kucharzyk K."/>
            <person name="Murdoch R.W."/>
            <person name="Higgins S."/>
            <person name="Loffler F."/>
        </authorList>
    </citation>
    <scope>NUCLEOTIDE SEQUENCE</scope>
</reference>